<dbReference type="EC" id="2.5.1.39" evidence="13"/>
<evidence type="ECO:0000256" key="11">
    <source>
        <dbReference type="ARBA" id="ARBA00050454"/>
    </source>
</evidence>
<evidence type="ECO:0000256" key="7">
    <source>
        <dbReference type="ARBA" id="ARBA00022989"/>
    </source>
</evidence>
<feature type="transmembrane region" description="Helical" evidence="13">
    <location>
        <begin position="304"/>
        <end position="324"/>
    </location>
</feature>
<dbReference type="CDD" id="cd13959">
    <property type="entry name" value="PT_UbiA_COQ2"/>
    <property type="match status" value="1"/>
</dbReference>
<dbReference type="PANTHER" id="PTHR11048">
    <property type="entry name" value="PRENYLTRANSFERASES"/>
    <property type="match status" value="1"/>
</dbReference>
<comment type="subcellular location">
    <subcellularLocation>
        <location evidence="2">Membrane</location>
        <topology evidence="2">Multi-pass membrane protein</topology>
    </subcellularLocation>
    <subcellularLocation>
        <location evidence="13">Mitochondrion inner membrane</location>
        <topology evidence="13">Multi-pass membrane protein</topology>
        <orientation evidence="13">Matrix side</orientation>
    </subcellularLocation>
</comment>
<dbReference type="HAMAP" id="MF_01635">
    <property type="entry name" value="UbiA"/>
    <property type="match status" value="1"/>
</dbReference>
<dbReference type="AlphaFoldDB" id="A0AAN8JM26"/>
<gene>
    <name evidence="14" type="ORF">SNE40_015370</name>
</gene>
<dbReference type="PROSITE" id="PS00943">
    <property type="entry name" value="UBIA"/>
    <property type="match status" value="1"/>
</dbReference>
<comment type="function">
    <text evidence="13">Catalyzes the prenylation of para-hydroxybenzoate (PHB) with an all-trans polyprenyl group. Mediates the second step in the final reaction sequence of coenzyme Q (CoQ) biosynthesis, which is the condensation of the polyisoprenoid side chain with PHB, generating the first membrane-bound Q intermediate.</text>
</comment>
<dbReference type="InterPro" id="IPR039653">
    <property type="entry name" value="Prenyltransferase"/>
</dbReference>
<keyword evidence="9 13" id="KW-0414">Isoprene biosynthesis</keyword>
<keyword evidence="6 13" id="KW-0812">Transmembrane</keyword>
<comment type="caution">
    <text evidence="14">The sequence shown here is derived from an EMBL/GenBank/DDBJ whole genome shotgun (WGS) entry which is preliminary data.</text>
</comment>
<dbReference type="InterPro" id="IPR030470">
    <property type="entry name" value="UbiA_prenylTrfase_CS"/>
</dbReference>
<keyword evidence="8 13" id="KW-0472">Membrane</keyword>
<comment type="catalytic activity">
    <reaction evidence="11">
        <text>all-trans-nonaprenyl diphosphate + 4-hydroxybenzoate = 4-hydroxy-3-(all-trans-nonaprenyl)benzoate + diphosphate</text>
        <dbReference type="Rhea" id="RHEA:17709"/>
        <dbReference type="ChEBI" id="CHEBI:17879"/>
        <dbReference type="ChEBI" id="CHEBI:33019"/>
        <dbReference type="ChEBI" id="CHEBI:58391"/>
        <dbReference type="ChEBI" id="CHEBI:84502"/>
        <dbReference type="EC" id="2.5.1.39"/>
    </reaction>
    <physiologicalReaction direction="left-to-right" evidence="11">
        <dbReference type="Rhea" id="RHEA:17710"/>
    </physiologicalReaction>
</comment>
<dbReference type="InterPro" id="IPR006370">
    <property type="entry name" value="HB_polyprenyltransferase-like"/>
</dbReference>
<feature type="transmembrane region" description="Helical" evidence="13">
    <location>
        <begin position="161"/>
        <end position="180"/>
    </location>
</feature>
<evidence type="ECO:0000256" key="3">
    <source>
        <dbReference type="ARBA" id="ARBA00005985"/>
    </source>
</evidence>
<keyword evidence="7 13" id="KW-1133">Transmembrane helix</keyword>
<dbReference type="Proteomes" id="UP001347796">
    <property type="component" value="Unassembled WGS sequence"/>
</dbReference>
<accession>A0AAN8JM26</accession>
<comment type="similarity">
    <text evidence="3 13">Belongs to the UbiA prenyltransferase family.</text>
</comment>
<dbReference type="FunFam" id="1.10.357.140:FF:000003">
    <property type="entry name" value="4-hydroxybenzoate polyprenyltransferase, mitochondrial"/>
    <property type="match status" value="1"/>
</dbReference>
<dbReference type="FunFam" id="1.20.120.1780:FF:000001">
    <property type="entry name" value="4-hydroxybenzoate octaprenyltransferase"/>
    <property type="match status" value="1"/>
</dbReference>
<feature type="transmembrane region" description="Helical" evidence="13">
    <location>
        <begin position="409"/>
        <end position="427"/>
    </location>
</feature>
<feature type="transmembrane region" description="Helical" evidence="13">
    <location>
        <begin position="352"/>
        <end position="370"/>
    </location>
</feature>
<evidence type="ECO:0000256" key="12">
    <source>
        <dbReference type="ARBA" id="ARBA00051182"/>
    </source>
</evidence>
<comment type="pathway">
    <text evidence="13">Cofactor biosynthesis; ubiquinone biosynthesis.</text>
</comment>
<evidence type="ECO:0000256" key="5">
    <source>
        <dbReference type="ARBA" id="ARBA00022688"/>
    </source>
</evidence>
<dbReference type="InterPro" id="IPR044878">
    <property type="entry name" value="UbiA_sf"/>
</dbReference>
<comment type="cofactor">
    <cofactor evidence="1 13">
        <name>Mg(2+)</name>
        <dbReference type="ChEBI" id="CHEBI:18420"/>
    </cofactor>
</comment>
<evidence type="ECO:0000256" key="8">
    <source>
        <dbReference type="ARBA" id="ARBA00023136"/>
    </source>
</evidence>
<keyword evidence="4 13" id="KW-0808">Transferase</keyword>
<keyword evidence="15" id="KW-1185">Reference proteome</keyword>
<organism evidence="14 15">
    <name type="scientific">Patella caerulea</name>
    <name type="common">Rayed Mediterranean limpet</name>
    <dbReference type="NCBI Taxonomy" id="87958"/>
    <lineage>
        <taxon>Eukaryota</taxon>
        <taxon>Metazoa</taxon>
        <taxon>Spiralia</taxon>
        <taxon>Lophotrochozoa</taxon>
        <taxon>Mollusca</taxon>
        <taxon>Gastropoda</taxon>
        <taxon>Patellogastropoda</taxon>
        <taxon>Patelloidea</taxon>
        <taxon>Patellidae</taxon>
        <taxon>Patella</taxon>
    </lineage>
</organism>
<feature type="transmembrane region" description="Helical" evidence="13">
    <location>
        <begin position="186"/>
        <end position="207"/>
    </location>
</feature>
<keyword evidence="13" id="KW-0496">Mitochondrion</keyword>
<dbReference type="Gene3D" id="1.20.120.1780">
    <property type="entry name" value="UbiA prenyltransferase"/>
    <property type="match status" value="1"/>
</dbReference>
<dbReference type="PANTHER" id="PTHR11048:SF28">
    <property type="entry name" value="4-HYDROXYBENZOATE POLYPRENYLTRANSFERASE, MITOCHONDRIAL"/>
    <property type="match status" value="1"/>
</dbReference>
<evidence type="ECO:0000256" key="9">
    <source>
        <dbReference type="ARBA" id="ARBA00023229"/>
    </source>
</evidence>
<evidence type="ECO:0000313" key="14">
    <source>
        <dbReference type="EMBL" id="KAK6177229.1"/>
    </source>
</evidence>
<evidence type="ECO:0000256" key="13">
    <source>
        <dbReference type="HAMAP-Rule" id="MF_03189"/>
    </source>
</evidence>
<dbReference type="GO" id="GO:0005743">
    <property type="term" value="C:mitochondrial inner membrane"/>
    <property type="evidence" value="ECO:0007669"/>
    <property type="project" value="UniProtKB-SubCell"/>
</dbReference>
<evidence type="ECO:0000256" key="2">
    <source>
        <dbReference type="ARBA" id="ARBA00004141"/>
    </source>
</evidence>
<dbReference type="GO" id="GO:0008299">
    <property type="term" value="P:isoprenoid biosynthetic process"/>
    <property type="evidence" value="ECO:0007669"/>
    <property type="project" value="UniProtKB-UniRule"/>
</dbReference>
<evidence type="ECO:0000313" key="15">
    <source>
        <dbReference type="Proteomes" id="UP001347796"/>
    </source>
</evidence>
<keyword evidence="13" id="KW-0999">Mitochondrion inner membrane</keyword>
<dbReference type="GO" id="GO:0008412">
    <property type="term" value="F:4-hydroxybenzoate polyprenyltransferase activity"/>
    <property type="evidence" value="ECO:0007669"/>
    <property type="project" value="UniProtKB-EC"/>
</dbReference>
<name>A0AAN8JM26_PATCE</name>
<dbReference type="EMBL" id="JAZGQO010000010">
    <property type="protein sequence ID" value="KAK6177229.1"/>
    <property type="molecule type" value="Genomic_DNA"/>
</dbReference>
<dbReference type="Pfam" id="PF01040">
    <property type="entry name" value="UbiA"/>
    <property type="match status" value="1"/>
</dbReference>
<feature type="transmembrane region" description="Helical" evidence="13">
    <location>
        <begin position="281"/>
        <end position="298"/>
    </location>
</feature>
<feature type="transmembrane region" description="Helical" evidence="13">
    <location>
        <begin position="254"/>
        <end position="272"/>
    </location>
</feature>
<comment type="catalytic activity">
    <reaction evidence="10">
        <text>all-trans-decaprenyl diphosphate + 4-hydroxybenzoate = 4-hydroxy-3-(all-trans-decaprenyl)benzoate + diphosphate</text>
        <dbReference type="Rhea" id="RHEA:44564"/>
        <dbReference type="ChEBI" id="CHEBI:17879"/>
        <dbReference type="ChEBI" id="CHEBI:33019"/>
        <dbReference type="ChEBI" id="CHEBI:60721"/>
        <dbReference type="ChEBI" id="CHEBI:84503"/>
        <dbReference type="EC" id="2.5.1.39"/>
    </reaction>
    <physiologicalReaction direction="left-to-right" evidence="10">
        <dbReference type="Rhea" id="RHEA:44565"/>
    </physiologicalReaction>
</comment>
<sequence length="444" mass="49148">MCKACFVLQTSVVKMATWKTCLYVRGINQLTSFTRRQTLILYDCSQNQPSQIFLSKLLSTKAGHQTSTHGTLDKTENNVSTSTHNRCLKHNMPFNAMHHHTLSSNMKCLHGHPLLSTNINQSTRLGKTNFSLSTRSILESSPPSIQPYLRLIRFDKPIGTFLLYWPCTWSIGLAAQAGHLPSISTLAWFGIGAFLMRGAGCIINDMWDKDFDKKVARTKTRPLASGELTPFQALVFLGSQLSLALAVLLQFNTYSVILGAASMGLVICYPLAKRYTYWPQVLLGLTFNYGALLGWSAVQGSVDLASVLPLYVGCLAWTLVYDTIYAHQDKYDDMLIGVKSTALKLGDNTKPWLVGFSTVTIAGLSLSGFLCDQTWPFYLGVSAMTAHLAHQIMTVDLNNPDSCASKFRSNNQLGLMVFIGIVLGTLLKSDKTTEEKKRDLEMNS</sequence>
<proteinExistence type="inferred from homology"/>
<keyword evidence="5 13" id="KW-0831">Ubiquinone biosynthesis</keyword>
<evidence type="ECO:0000256" key="1">
    <source>
        <dbReference type="ARBA" id="ARBA00001946"/>
    </source>
</evidence>
<evidence type="ECO:0000256" key="6">
    <source>
        <dbReference type="ARBA" id="ARBA00022692"/>
    </source>
</evidence>
<reference evidence="14 15" key="1">
    <citation type="submission" date="2024-01" db="EMBL/GenBank/DDBJ databases">
        <title>The genome of the rayed Mediterranean limpet Patella caerulea (Linnaeus, 1758).</title>
        <authorList>
            <person name="Anh-Thu Weber A."/>
            <person name="Halstead-Nussloch G."/>
        </authorList>
    </citation>
    <scope>NUCLEOTIDE SEQUENCE [LARGE SCALE GENOMIC DNA]</scope>
    <source>
        <strain evidence="14">AATW-2023a</strain>
        <tissue evidence="14">Whole specimen</tissue>
    </source>
</reference>
<evidence type="ECO:0000256" key="4">
    <source>
        <dbReference type="ARBA" id="ARBA00022679"/>
    </source>
</evidence>
<dbReference type="InterPro" id="IPR000537">
    <property type="entry name" value="UbiA_prenyltransferase"/>
</dbReference>
<comment type="catalytic activity">
    <reaction evidence="12">
        <text>an all-trans-polyprenyl diphosphate + 4-hydroxybenzoate = a 4-hydroxy-3-(all-trans-polyprenyl)benzoate + diphosphate</text>
        <dbReference type="Rhea" id="RHEA:44504"/>
        <dbReference type="Rhea" id="RHEA-COMP:9514"/>
        <dbReference type="Rhea" id="RHEA-COMP:9564"/>
        <dbReference type="ChEBI" id="CHEBI:17879"/>
        <dbReference type="ChEBI" id="CHEBI:33019"/>
        <dbReference type="ChEBI" id="CHEBI:58914"/>
        <dbReference type="ChEBI" id="CHEBI:78396"/>
        <dbReference type="EC" id="2.5.1.39"/>
    </reaction>
    <physiologicalReaction direction="left-to-right" evidence="12">
        <dbReference type="Rhea" id="RHEA:44505"/>
    </physiologicalReaction>
</comment>
<dbReference type="GO" id="GO:0006744">
    <property type="term" value="P:ubiquinone biosynthetic process"/>
    <property type="evidence" value="ECO:0007669"/>
    <property type="project" value="UniProtKB-UniRule"/>
</dbReference>
<protein>
    <recommendedName>
        <fullName evidence="13">4-hydroxybenzoate polyprenyltransferase, mitochondrial</fullName>
        <shortName evidence="13">4-HB polyprenyltransferase</shortName>
        <ecNumber evidence="13">2.5.1.39</ecNumber>
    </recommendedName>
    <alternativeName>
        <fullName evidence="13">Para-hydroxybenzoate--polyprenyltransferase</fullName>
        <shortName evidence="13">PHB:PPT</shortName>
        <shortName evidence="13">PHB:polyprenyltransferase</shortName>
    </alternativeName>
</protein>
<evidence type="ECO:0000256" key="10">
    <source>
        <dbReference type="ARBA" id="ARBA00049890"/>
    </source>
</evidence>
<dbReference type="NCBIfam" id="TIGR01474">
    <property type="entry name" value="ubiA_proteo"/>
    <property type="match status" value="1"/>
</dbReference>
<dbReference type="Gene3D" id="1.10.357.140">
    <property type="entry name" value="UbiA prenyltransferase"/>
    <property type="match status" value="1"/>
</dbReference>